<dbReference type="InterPro" id="IPR006829">
    <property type="entry name" value="LXG_dom"/>
</dbReference>
<comment type="similarity">
    <text evidence="1">In the N-terminal section; belongs to the LXG family.</text>
</comment>
<sequence>MVKLNLVLSTVQAHTTASNCQGQLAAYQAIQQAIQTFVADSENLKGQAYDSARAYYSAVLLPISQGAELYVETAETSMKNLPSECTAKCGAFLLDTEEVERLIQAQEASISALELQYDGLRASSVPMEAKKSNLAYMAKQVEIHQGIKKDLEEQLQKLFDFDAYSPQIFSEADALKADLEKGLSQTENSWDASSQSFIISEDLAWARHLSTLHSLKDTNYTVQEKEFIYNLQEQYGFDKEESEIMLKAYNSMVDKVGTKEANKNWTLIMSSIVYGGPTWWYTNGALNESEISTVLWLLGLNQQEVRKLESAIINQHKLAAIEKISDNESAESKQQKLDKVANILYGTKDKIVTFSELTKDKQNRAQDLLKQFGNTIDFSHMNATIATYFNQSPAEDVADVLLGGLNERSGYLGDVAGANGAVPSMGNDDYRADLDAVNLYQRCKHGASLINSYNSYYNDVESDSTYRTKEFVKNIGGWTKLQEDYRKYDENTRPELIKQSQQKINEGNALLEKGKKLNDSNYINEGKQIIAEGKELDNLQRTFDNFIVNLIKGNKDLVDYTGK</sequence>
<proteinExistence type="inferred from homology"/>
<gene>
    <name evidence="4" type="ORF">C4K46_06755</name>
</gene>
<evidence type="ECO:0000313" key="5">
    <source>
        <dbReference type="Proteomes" id="UP001519296"/>
    </source>
</evidence>
<keyword evidence="2" id="KW-0175">Coiled coil</keyword>
<name>A0ABS5B474_9STRE</name>
<protein>
    <recommendedName>
        <fullName evidence="3">LXG domain-containing protein</fullName>
    </recommendedName>
</protein>
<dbReference type="EMBL" id="PRDG01000004">
    <property type="protein sequence ID" value="MBP2623638.1"/>
    <property type="molecule type" value="Genomic_DNA"/>
</dbReference>
<reference evidence="4 5" key="1">
    <citation type="submission" date="2018-02" db="EMBL/GenBank/DDBJ databases">
        <title>Draft genome sequence of Streptococcus oricebi CCUG 70868T type strain.</title>
        <authorList>
            <person name="Mendez V."/>
            <person name="Salva-Serra F."/>
            <person name="Jaen-Luchoro D."/>
            <person name="Gonzales-Siles L."/>
            <person name="Karlsson R."/>
            <person name="Engstrom-Jakobsson H."/>
            <person name="Busquets A."/>
            <person name="Gomila M."/>
            <person name="Pineiro-Iglesias B."/>
            <person name="Bennasar-Figueras A."/>
            <person name="Seeger M."/>
            <person name="Moore E."/>
        </authorList>
    </citation>
    <scope>NUCLEOTIDE SEQUENCE [LARGE SCALE GENOMIC DNA]</scope>
    <source>
        <strain evidence="4 5">CCUG 70868</strain>
    </source>
</reference>
<keyword evidence="5" id="KW-1185">Reference proteome</keyword>
<dbReference type="PROSITE" id="PS51756">
    <property type="entry name" value="LXG"/>
    <property type="match status" value="1"/>
</dbReference>
<feature type="domain" description="LXG" evidence="3">
    <location>
        <begin position="1"/>
        <end position="226"/>
    </location>
</feature>
<evidence type="ECO:0000256" key="2">
    <source>
        <dbReference type="SAM" id="Coils"/>
    </source>
</evidence>
<evidence type="ECO:0000256" key="1">
    <source>
        <dbReference type="ARBA" id="ARBA00034117"/>
    </source>
</evidence>
<organism evidence="4 5">
    <name type="scientific">Streptococcus oricebi</name>
    <dbReference type="NCBI Taxonomy" id="1547447"/>
    <lineage>
        <taxon>Bacteria</taxon>
        <taxon>Bacillati</taxon>
        <taxon>Bacillota</taxon>
        <taxon>Bacilli</taxon>
        <taxon>Lactobacillales</taxon>
        <taxon>Streptococcaceae</taxon>
        <taxon>Streptococcus</taxon>
    </lineage>
</organism>
<accession>A0ABS5B474</accession>
<dbReference type="RefSeq" id="WP_209628146.1">
    <property type="nucleotide sequence ID" value="NZ_PRDG01000004.1"/>
</dbReference>
<evidence type="ECO:0000259" key="3">
    <source>
        <dbReference type="PROSITE" id="PS51756"/>
    </source>
</evidence>
<evidence type="ECO:0000313" key="4">
    <source>
        <dbReference type="EMBL" id="MBP2623638.1"/>
    </source>
</evidence>
<dbReference type="Proteomes" id="UP001519296">
    <property type="component" value="Unassembled WGS sequence"/>
</dbReference>
<comment type="caution">
    <text evidence="4">The sequence shown here is derived from an EMBL/GenBank/DDBJ whole genome shotgun (WGS) entry which is preliminary data.</text>
</comment>
<feature type="coiled-coil region" evidence="2">
    <location>
        <begin position="96"/>
        <end position="123"/>
    </location>
</feature>